<evidence type="ECO:0000313" key="2">
    <source>
        <dbReference type="Proteomes" id="UP001054837"/>
    </source>
</evidence>
<dbReference type="EMBL" id="BPLQ01013633">
    <property type="protein sequence ID" value="GIY73632.1"/>
    <property type="molecule type" value="Genomic_DNA"/>
</dbReference>
<proteinExistence type="predicted"/>
<organism evidence="1 2">
    <name type="scientific">Caerostris darwini</name>
    <dbReference type="NCBI Taxonomy" id="1538125"/>
    <lineage>
        <taxon>Eukaryota</taxon>
        <taxon>Metazoa</taxon>
        <taxon>Ecdysozoa</taxon>
        <taxon>Arthropoda</taxon>
        <taxon>Chelicerata</taxon>
        <taxon>Arachnida</taxon>
        <taxon>Araneae</taxon>
        <taxon>Araneomorphae</taxon>
        <taxon>Entelegynae</taxon>
        <taxon>Araneoidea</taxon>
        <taxon>Araneidae</taxon>
        <taxon>Caerostris</taxon>
    </lineage>
</organism>
<sequence>MPKGPSVVSKIRTLPPDELKIAKTEYTIFVAHRPTSDTTPVSHEEVKWYLEALWYLLEYTVKTHYRTRGVTVGNCLAAPDWSVTRISGTLPGQPLKAKPLLLVLLLR</sequence>
<accession>A0AAV4VTS0</accession>
<dbReference type="AlphaFoldDB" id="A0AAV4VTS0"/>
<keyword evidence="2" id="KW-1185">Reference proteome</keyword>
<evidence type="ECO:0000313" key="1">
    <source>
        <dbReference type="EMBL" id="GIY73632.1"/>
    </source>
</evidence>
<name>A0AAV4VTS0_9ARAC</name>
<reference evidence="1 2" key="1">
    <citation type="submission" date="2021-06" db="EMBL/GenBank/DDBJ databases">
        <title>Caerostris darwini draft genome.</title>
        <authorList>
            <person name="Kono N."/>
            <person name="Arakawa K."/>
        </authorList>
    </citation>
    <scope>NUCLEOTIDE SEQUENCE [LARGE SCALE GENOMIC DNA]</scope>
</reference>
<comment type="caution">
    <text evidence="1">The sequence shown here is derived from an EMBL/GenBank/DDBJ whole genome shotgun (WGS) entry which is preliminary data.</text>
</comment>
<protein>
    <submittedName>
        <fullName evidence="1">Uncharacterized protein</fullName>
    </submittedName>
</protein>
<dbReference type="Proteomes" id="UP001054837">
    <property type="component" value="Unassembled WGS sequence"/>
</dbReference>
<gene>
    <name evidence="1" type="ORF">CDAR_186481</name>
</gene>